<dbReference type="Proteomes" id="UP000656804">
    <property type="component" value="Unassembled WGS sequence"/>
</dbReference>
<feature type="compositionally biased region" description="Low complexity" evidence="1">
    <location>
        <begin position="216"/>
        <end position="242"/>
    </location>
</feature>
<reference evidence="4" key="1">
    <citation type="submission" date="2020-11" db="EMBL/GenBank/DDBJ databases">
        <title>Nocardioides sp. CBS4Y-1, whole genome shotgun sequence.</title>
        <authorList>
            <person name="Tuo L."/>
        </authorList>
    </citation>
    <scope>NUCLEOTIDE SEQUENCE</scope>
    <source>
        <strain evidence="4">CBS4Y-1</strain>
    </source>
</reference>
<evidence type="ECO:0000313" key="5">
    <source>
        <dbReference type="Proteomes" id="UP000656804"/>
    </source>
</evidence>
<evidence type="ECO:0000256" key="1">
    <source>
        <dbReference type="SAM" id="MobiDB-lite"/>
    </source>
</evidence>
<keyword evidence="5" id="KW-1185">Reference proteome</keyword>
<organism evidence="4 5">
    <name type="scientific">Nocardioides acrostichi</name>
    <dbReference type="NCBI Taxonomy" id="2784339"/>
    <lineage>
        <taxon>Bacteria</taxon>
        <taxon>Bacillati</taxon>
        <taxon>Actinomycetota</taxon>
        <taxon>Actinomycetes</taxon>
        <taxon>Propionibacteriales</taxon>
        <taxon>Nocardioidaceae</taxon>
        <taxon>Nocardioides</taxon>
    </lineage>
</organism>
<dbReference type="AlphaFoldDB" id="A0A930V400"/>
<evidence type="ECO:0000256" key="2">
    <source>
        <dbReference type="SAM" id="SignalP"/>
    </source>
</evidence>
<sequence length="300" mass="28253">MRIPAPHRSTLALVALSPALALALAACGGGETAADTGATSTTSAAPSGGPGSGSGMQPGTSGEIAAVSGHTLQVQGASAQVAVSWTAQTTFTQQTSADLADVEVGSCVAVREETASTASAGSDSEPGAATSVSITPADDDGSCSLGLGGGPGGAEGGGPSGMPSDRPSDMHSDMPSDRPTDMPSPGAGAGVPGGGMPGSLVVGTVTATSADGFTVAPSAPGDGPSSSSSSSSEKVEVAVDSDTTFTARESATGKDATVGRCLTAQGEADSTGSVTATSISLSDPVDGTCSSGFGGGGPAR</sequence>
<feature type="chain" id="PRO_5036790188" description="DUF5666 domain-containing protein" evidence="2">
    <location>
        <begin position="34"/>
        <end position="300"/>
    </location>
</feature>
<feature type="compositionally biased region" description="Gly residues" evidence="1">
    <location>
        <begin position="146"/>
        <end position="160"/>
    </location>
</feature>
<dbReference type="Pfam" id="PF18914">
    <property type="entry name" value="DUF5666"/>
    <property type="match status" value="2"/>
</dbReference>
<proteinExistence type="predicted"/>
<protein>
    <recommendedName>
        <fullName evidence="3">DUF5666 domain-containing protein</fullName>
    </recommendedName>
</protein>
<feature type="domain" description="DUF5666" evidence="3">
    <location>
        <begin position="62"/>
        <end position="111"/>
    </location>
</feature>
<feature type="region of interest" description="Disordered" evidence="1">
    <location>
        <begin position="32"/>
        <end position="63"/>
    </location>
</feature>
<feature type="region of interest" description="Disordered" evidence="1">
    <location>
        <begin position="115"/>
        <end position="300"/>
    </location>
</feature>
<evidence type="ECO:0000313" key="4">
    <source>
        <dbReference type="EMBL" id="MBF4162799.1"/>
    </source>
</evidence>
<dbReference type="PROSITE" id="PS51257">
    <property type="entry name" value="PROKAR_LIPOPROTEIN"/>
    <property type="match status" value="1"/>
</dbReference>
<keyword evidence="2" id="KW-0732">Signal</keyword>
<dbReference type="EMBL" id="JADIVZ010000007">
    <property type="protein sequence ID" value="MBF4162799.1"/>
    <property type="molecule type" value="Genomic_DNA"/>
</dbReference>
<evidence type="ECO:0000259" key="3">
    <source>
        <dbReference type="Pfam" id="PF18914"/>
    </source>
</evidence>
<feature type="compositionally biased region" description="Gly residues" evidence="1">
    <location>
        <begin position="187"/>
        <end position="197"/>
    </location>
</feature>
<name>A0A930V400_9ACTN</name>
<feature type="signal peptide" evidence="2">
    <location>
        <begin position="1"/>
        <end position="33"/>
    </location>
</feature>
<feature type="compositionally biased region" description="Polar residues" evidence="1">
    <location>
        <begin position="268"/>
        <end position="281"/>
    </location>
</feature>
<dbReference type="RefSeq" id="WP_194504061.1">
    <property type="nucleotide sequence ID" value="NZ_JADIVZ010000007.1"/>
</dbReference>
<gene>
    <name evidence="4" type="ORF">ISG29_13965</name>
</gene>
<accession>A0A930V400</accession>
<feature type="compositionally biased region" description="Low complexity" evidence="1">
    <location>
        <begin position="32"/>
        <end position="47"/>
    </location>
</feature>
<feature type="compositionally biased region" description="Basic and acidic residues" evidence="1">
    <location>
        <begin position="166"/>
        <end position="180"/>
    </location>
</feature>
<dbReference type="InterPro" id="IPR043724">
    <property type="entry name" value="DUF5666"/>
</dbReference>
<feature type="domain" description="DUF5666" evidence="3">
    <location>
        <begin position="203"/>
        <end position="279"/>
    </location>
</feature>
<comment type="caution">
    <text evidence="4">The sequence shown here is derived from an EMBL/GenBank/DDBJ whole genome shotgun (WGS) entry which is preliminary data.</text>
</comment>